<dbReference type="Pfam" id="PF09904">
    <property type="entry name" value="HTH_43"/>
    <property type="match status" value="1"/>
</dbReference>
<dbReference type="Gene3D" id="1.10.10.10">
    <property type="entry name" value="Winged helix-like DNA-binding domain superfamily/Winged helix DNA-binding domain"/>
    <property type="match status" value="1"/>
</dbReference>
<reference evidence="1 2" key="1">
    <citation type="submission" date="2014-09" db="EMBL/GenBank/DDBJ databases">
        <title>Vibrio maritimus JCM 19240. (C210) whole genome shotgun sequence.</title>
        <authorList>
            <person name="Sawabe T."/>
            <person name="Meirelles P."/>
            <person name="Nakanishi M."/>
            <person name="Sayaka M."/>
            <person name="Hattori M."/>
            <person name="Ohkuma M."/>
        </authorList>
    </citation>
    <scope>NUCLEOTIDE SEQUENCE [LARGE SCALE GENOMIC DNA]</scope>
    <source>
        <strain evidence="1 2">JCM 19240</strain>
    </source>
</reference>
<dbReference type="Proteomes" id="UP000029224">
    <property type="component" value="Unassembled WGS sequence"/>
</dbReference>
<evidence type="ECO:0000313" key="1">
    <source>
        <dbReference type="EMBL" id="GAL38221.1"/>
    </source>
</evidence>
<comment type="caution">
    <text evidence="1">The sequence shown here is derived from an EMBL/GenBank/DDBJ whole genome shotgun (WGS) entry which is preliminary data.</text>
</comment>
<gene>
    <name evidence="1" type="ORF">JCM19240_3284</name>
</gene>
<name>A0A090TEA1_9VIBR</name>
<proteinExistence type="predicted"/>
<sequence>MTPSKTKTSFYRRLYLAYLIDSGCNTIPKIQSNIEIPRRTAQDTINALHELDIECEFTGALKNGHYQIVSWGPFDSHWVKENAERMAQTLGYLKK</sequence>
<organism evidence="1 2">
    <name type="scientific">Vibrio maritimus</name>
    <dbReference type="NCBI Taxonomy" id="990268"/>
    <lineage>
        <taxon>Bacteria</taxon>
        <taxon>Pseudomonadati</taxon>
        <taxon>Pseudomonadota</taxon>
        <taxon>Gammaproteobacteria</taxon>
        <taxon>Vibrionales</taxon>
        <taxon>Vibrionaceae</taxon>
        <taxon>Vibrio</taxon>
    </lineage>
</organism>
<dbReference type="PIRSF" id="PIRSF037266">
    <property type="entry name" value="UCP037266"/>
    <property type="match status" value="1"/>
</dbReference>
<dbReference type="InterPro" id="IPR017162">
    <property type="entry name" value="UCP037266"/>
</dbReference>
<evidence type="ECO:0008006" key="3">
    <source>
        <dbReference type="Google" id="ProtNLM"/>
    </source>
</evidence>
<protein>
    <recommendedName>
        <fullName evidence="3">Helix-turn-helix type 11 domain-containing protein</fullName>
    </recommendedName>
</protein>
<dbReference type="EMBL" id="BBMT01000031">
    <property type="protein sequence ID" value="GAL38221.1"/>
    <property type="molecule type" value="Genomic_DNA"/>
</dbReference>
<evidence type="ECO:0000313" key="2">
    <source>
        <dbReference type="Proteomes" id="UP000029224"/>
    </source>
</evidence>
<dbReference type="OrthoDB" id="5735527at2"/>
<dbReference type="InterPro" id="IPR036388">
    <property type="entry name" value="WH-like_DNA-bd_sf"/>
</dbReference>
<accession>A0A090TEA1</accession>
<reference evidence="1 2" key="2">
    <citation type="submission" date="2014-09" db="EMBL/GenBank/DDBJ databases">
        <authorList>
            <consortium name="NBRP consortium"/>
            <person name="Sawabe T."/>
            <person name="Meirelles P."/>
            <person name="Nakanishi M."/>
            <person name="Sayaka M."/>
            <person name="Hattori M."/>
            <person name="Ohkuma M."/>
        </authorList>
    </citation>
    <scope>NUCLEOTIDE SEQUENCE [LARGE SCALE GENOMIC DNA]</scope>
    <source>
        <strain evidence="1 2">JCM 19240</strain>
    </source>
</reference>
<keyword evidence="2" id="KW-1185">Reference proteome</keyword>
<dbReference type="AlphaFoldDB" id="A0A090TEA1"/>